<feature type="transmembrane region" description="Helical" evidence="1">
    <location>
        <begin position="75"/>
        <end position="96"/>
    </location>
</feature>
<feature type="transmembrane region" description="Helical" evidence="1">
    <location>
        <begin position="249"/>
        <end position="267"/>
    </location>
</feature>
<sequence>MTSWIWLTSLLSLAGVVFLAISGRGTPVRVSYSLSMWLYAVSAVAALLGFVGVLLNHGQAETYLFSLLGLQEHEGFRVGIATTLVTLVLYLAAALWMFARGRRADRANTARAHDEALVGAWATFGLCILILAPTLAQAFLGMVLTVLSTFYLFCRLPLGEGVRASEVRVVTIVALVISTILQTLPTWVAWHALRTVQLTEIQYQVSGSPWHGPGWLVWVWLLGVALQAATWSVLPALLKALPMGVQLRLIIVQGLASALYIWLAWSVVVASPWHVWLVVLAGLISLAALAGVFKRIQVRGL</sequence>
<evidence type="ECO:0000313" key="3">
    <source>
        <dbReference type="Proteomes" id="UP001579974"/>
    </source>
</evidence>
<dbReference type="Proteomes" id="UP001579974">
    <property type="component" value="Unassembled WGS sequence"/>
</dbReference>
<proteinExistence type="predicted"/>
<feature type="transmembrane region" description="Helical" evidence="1">
    <location>
        <begin position="116"/>
        <end position="132"/>
    </location>
</feature>
<keyword evidence="1" id="KW-1133">Transmembrane helix</keyword>
<dbReference type="EMBL" id="JBDXSU010000008">
    <property type="protein sequence ID" value="MFB5191030.1"/>
    <property type="molecule type" value="Genomic_DNA"/>
</dbReference>
<feature type="transmembrane region" description="Helical" evidence="1">
    <location>
        <begin position="6"/>
        <end position="24"/>
    </location>
</feature>
<accession>A0ABV5AFK9</accession>
<dbReference type="RefSeq" id="WP_275474554.1">
    <property type="nucleotide sequence ID" value="NZ_CP162940.1"/>
</dbReference>
<protein>
    <submittedName>
        <fullName evidence="2">Uncharacterized protein</fullName>
    </submittedName>
</protein>
<reference evidence="2 3" key="1">
    <citation type="journal article" date="2024" name="Int. J. Mol. Sci.">
        <title>Exploration of Alicyclobacillus spp. Genome in Search of Antibiotic Resistance.</title>
        <authorList>
            <person name="Bucka-Kolendo J."/>
            <person name="Kiousi D.E."/>
            <person name="Dekowska A."/>
            <person name="Mikolajczuk-Szczyrba A."/>
            <person name="Karadedos D.M."/>
            <person name="Michael P."/>
            <person name="Galanis A."/>
            <person name="Sokolowska B."/>
        </authorList>
    </citation>
    <scope>NUCLEOTIDE SEQUENCE [LARGE SCALE GENOMIC DNA]</scope>
    <source>
        <strain evidence="2 3">KKP 3000</strain>
    </source>
</reference>
<feature type="transmembrane region" description="Helical" evidence="1">
    <location>
        <begin position="273"/>
        <end position="293"/>
    </location>
</feature>
<evidence type="ECO:0000256" key="1">
    <source>
        <dbReference type="SAM" id="Phobius"/>
    </source>
</evidence>
<keyword evidence="3" id="KW-1185">Reference proteome</keyword>
<organism evidence="2 3">
    <name type="scientific">Alicyclobacillus fastidiosus</name>
    <dbReference type="NCBI Taxonomy" id="392011"/>
    <lineage>
        <taxon>Bacteria</taxon>
        <taxon>Bacillati</taxon>
        <taxon>Bacillota</taxon>
        <taxon>Bacilli</taxon>
        <taxon>Bacillales</taxon>
        <taxon>Alicyclobacillaceae</taxon>
        <taxon>Alicyclobacillus</taxon>
    </lineage>
</organism>
<keyword evidence="1" id="KW-0472">Membrane</keyword>
<feature type="transmembrane region" description="Helical" evidence="1">
    <location>
        <begin position="170"/>
        <end position="190"/>
    </location>
</feature>
<keyword evidence="1" id="KW-0812">Transmembrane</keyword>
<name>A0ABV5AFK9_9BACL</name>
<feature type="transmembrane region" description="Helical" evidence="1">
    <location>
        <begin position="215"/>
        <end position="237"/>
    </location>
</feature>
<gene>
    <name evidence="2" type="ORF">KKP3000_004526</name>
</gene>
<comment type="caution">
    <text evidence="2">The sequence shown here is derived from an EMBL/GenBank/DDBJ whole genome shotgun (WGS) entry which is preliminary data.</text>
</comment>
<feature type="transmembrane region" description="Helical" evidence="1">
    <location>
        <begin position="138"/>
        <end position="158"/>
    </location>
</feature>
<feature type="transmembrane region" description="Helical" evidence="1">
    <location>
        <begin position="36"/>
        <end position="55"/>
    </location>
</feature>
<evidence type="ECO:0000313" key="2">
    <source>
        <dbReference type="EMBL" id="MFB5191030.1"/>
    </source>
</evidence>